<dbReference type="PANTHER" id="PTHR16305:SF28">
    <property type="entry name" value="GUANYLATE CYCLASE DOMAIN-CONTAINING PROTEIN"/>
    <property type="match status" value="1"/>
</dbReference>
<dbReference type="InterPro" id="IPR005158">
    <property type="entry name" value="BTAD"/>
</dbReference>
<dbReference type="GO" id="GO:0005737">
    <property type="term" value="C:cytoplasm"/>
    <property type="evidence" value="ECO:0007669"/>
    <property type="project" value="TreeGrafter"/>
</dbReference>
<protein>
    <submittedName>
        <fullName evidence="4">Transcriptional activator domain containing protein</fullName>
    </submittedName>
</protein>
<dbReference type="RefSeq" id="WP_006301825.1">
    <property type="nucleotide sequence ID" value="NZ_CM001022.1"/>
</dbReference>
<keyword evidence="1" id="KW-0547">Nucleotide-binding</keyword>
<evidence type="ECO:0000313" key="4">
    <source>
        <dbReference type="EMBL" id="EFQ24584.1"/>
    </source>
</evidence>
<dbReference type="PANTHER" id="PTHR16305">
    <property type="entry name" value="TESTICULAR SOLUBLE ADENYLYL CYCLASE"/>
    <property type="match status" value="1"/>
</dbReference>
<dbReference type="OrthoDB" id="190810at2"/>
<accession>E3CYY9</accession>
<feature type="domain" description="Bacterial transcriptional activator" evidence="3">
    <location>
        <begin position="97"/>
        <end position="230"/>
    </location>
</feature>
<dbReference type="Gene3D" id="1.10.10.10">
    <property type="entry name" value="Winged helix-like DNA-binding domain superfamily/Winged helix DNA-binding domain"/>
    <property type="match status" value="1"/>
</dbReference>
<name>E3CYY9_9BACT</name>
<dbReference type="EMBL" id="CM001022">
    <property type="protein sequence ID" value="EFQ24584.1"/>
    <property type="molecule type" value="Genomic_DNA"/>
</dbReference>
<organism evidence="4 5">
    <name type="scientific">Aminomonas paucivorans DSM 12260</name>
    <dbReference type="NCBI Taxonomy" id="584708"/>
    <lineage>
        <taxon>Bacteria</taxon>
        <taxon>Thermotogati</taxon>
        <taxon>Synergistota</taxon>
        <taxon>Synergistia</taxon>
        <taxon>Synergistales</taxon>
        <taxon>Synergistaceae</taxon>
        <taxon>Aminomonas</taxon>
    </lineage>
</organism>
<dbReference type="Pfam" id="PF03704">
    <property type="entry name" value="BTAD"/>
    <property type="match status" value="1"/>
</dbReference>
<dbReference type="InterPro" id="IPR036388">
    <property type="entry name" value="WH-like_DNA-bd_sf"/>
</dbReference>
<dbReference type="HOGENOM" id="CLU_004435_1_2_0"/>
<sequence length="1016" mass="113410">MEPEVLRGRLLGPPRFLLGERELSFPFRKVEALLVYVLLEGKASRESLASLFWGGRDEVLAARNLRNALYQLRLVLPEGVVLADRVWVVRGDYPTDLDLEGLDRLGEDEDLAARCVRPVLEGFSLPDSPEFDEWLRTVRSRWESRGRRALLDLARRRAALSPPGALGPLRRLLEADGGDEEAARILMDCLGRLGQLRGVEGVHRALVRRLREDLGVPPEEATEATYREALGRCRRGLEVGGEPSPSSSPERGFFGRTEERVRAVRFLEEPGDLPRVLCVDGEAGVGKTCLARACLETLAPETLVLRGNAVQGGERFPLLPWNDLLRGLARPGGGTDFRDLGFPESLWSLLGETFPSLGVRSTSFQPADPGRLGAVLAALFDRLSSRRPVALFLEDLHGFDGPSLDVLESVLAHGPGGIRLLSTSRPAPDRRDRRIYRGLERGGRIRLLSLTLRPFSLSETRDFCAFLQPCRPFDPREVESLFRRTEGLPLFLTELLRDPRGPLCPGGEELDGVMEGFLAGLAPVDRRTLECLAAFEGPAALDLLRETADPETEDLEGRLECLRERALLTEDRTGGETTVDFGHSLVREHLYRTLPEGRRRSLHRSLAEALGRRAAANPGDGLLEGRLIHHCRRGGLRREELTHRIRSLRRHIALYYELFPLLSDEELRSSSTFFGGRDATLERLEETRSLLGDLKRSQEDRKTLESLEREYRAIRGGFHLWWGESDQGRALVEAALERASEGGDRRVEADCLKHLGYDAIQREDGAELEGIARRLLPLCGGSRGLPWRGMALRFLGLARLFLRDHGEAERFLLLSMDRFRDLEALDEPYRFHVLAARGYLGECRHRQGRLEEARALYDACLEECRREGFFRGLGFFHGLGAQGAFDAGDREGLARHLSGALGEMAGLPWSRGDAPTYALAAWEAAGRGDGASAVEHLGRAARLCESLNKRSWTALLELVKGLLPRMRELEPLLPDPPEASLARAEGLCRDLGMGHRLALLERLREGRHRALSRPGR</sequence>
<evidence type="ECO:0000256" key="2">
    <source>
        <dbReference type="ARBA" id="ARBA00022840"/>
    </source>
</evidence>
<dbReference type="STRING" id="584708.Apau_2173"/>
<proteinExistence type="predicted"/>
<keyword evidence="5" id="KW-1185">Reference proteome</keyword>
<dbReference type="GO" id="GO:0005524">
    <property type="term" value="F:ATP binding"/>
    <property type="evidence" value="ECO:0007669"/>
    <property type="project" value="UniProtKB-KW"/>
</dbReference>
<dbReference type="InterPro" id="IPR041664">
    <property type="entry name" value="AAA_16"/>
</dbReference>
<dbReference type="eggNOG" id="COG3629">
    <property type="taxonomic scope" value="Bacteria"/>
</dbReference>
<dbReference type="AlphaFoldDB" id="E3CYY9"/>
<dbReference type="Proteomes" id="UP000005096">
    <property type="component" value="Chromosome"/>
</dbReference>
<keyword evidence="2" id="KW-0067">ATP-binding</keyword>
<dbReference type="Gene3D" id="1.25.40.10">
    <property type="entry name" value="Tetratricopeptide repeat domain"/>
    <property type="match status" value="2"/>
</dbReference>
<evidence type="ECO:0000256" key="1">
    <source>
        <dbReference type="ARBA" id="ARBA00022741"/>
    </source>
</evidence>
<dbReference type="SUPFAM" id="SSF48452">
    <property type="entry name" value="TPR-like"/>
    <property type="match status" value="2"/>
</dbReference>
<gene>
    <name evidence="4" type="ORF">Apau_2173</name>
</gene>
<dbReference type="eggNOG" id="COG2909">
    <property type="taxonomic scope" value="Bacteria"/>
</dbReference>
<evidence type="ECO:0000259" key="3">
    <source>
        <dbReference type="SMART" id="SM01043"/>
    </source>
</evidence>
<dbReference type="GO" id="GO:0004016">
    <property type="term" value="F:adenylate cyclase activity"/>
    <property type="evidence" value="ECO:0007669"/>
    <property type="project" value="TreeGrafter"/>
</dbReference>
<dbReference type="SMART" id="SM01043">
    <property type="entry name" value="BTAD"/>
    <property type="match status" value="1"/>
</dbReference>
<dbReference type="Pfam" id="PF13191">
    <property type="entry name" value="AAA_16"/>
    <property type="match status" value="1"/>
</dbReference>
<evidence type="ECO:0000313" key="5">
    <source>
        <dbReference type="Proteomes" id="UP000005096"/>
    </source>
</evidence>
<dbReference type="InterPro" id="IPR027417">
    <property type="entry name" value="P-loop_NTPase"/>
</dbReference>
<dbReference type="SUPFAM" id="SSF52540">
    <property type="entry name" value="P-loop containing nucleoside triphosphate hydrolases"/>
    <property type="match status" value="1"/>
</dbReference>
<reference evidence="4 5" key="1">
    <citation type="journal article" date="2010" name="Stand. Genomic Sci.">
        <title>Non-contiguous finished genome sequence of Aminomonas paucivorans type strain (GLU-3).</title>
        <authorList>
            <person name="Pitluck S."/>
            <person name="Yasawong M."/>
            <person name="Held B."/>
            <person name="Lapidus A."/>
            <person name="Nolan M."/>
            <person name="Copeland A."/>
            <person name="Lucas S."/>
            <person name="Del Rio T.G."/>
            <person name="Tice H."/>
            <person name="Cheng J.F."/>
            <person name="Chertkov O."/>
            <person name="Goodwin L."/>
            <person name="Tapia R."/>
            <person name="Han C."/>
            <person name="Liolios K."/>
            <person name="Ivanova N."/>
            <person name="Mavromatis K."/>
            <person name="Ovchinnikova G."/>
            <person name="Pati A."/>
            <person name="Chen A."/>
            <person name="Palaniappan K."/>
            <person name="Land M."/>
            <person name="Hauser L."/>
            <person name="Chang Y.J."/>
            <person name="Jeffries C.D."/>
            <person name="Pukall R."/>
            <person name="Spring S."/>
            <person name="Rohde M."/>
            <person name="Sikorski J."/>
            <person name="Goker M."/>
            <person name="Woyke T."/>
            <person name="Bristow J."/>
            <person name="Eisen J.A."/>
            <person name="Markowitz V."/>
            <person name="Hugenholtz P."/>
            <person name="Kyrpides N.C."/>
            <person name="Klenk H.P."/>
        </authorList>
    </citation>
    <scope>NUCLEOTIDE SEQUENCE [LARGE SCALE GENOMIC DNA]</scope>
    <source>
        <strain evidence="4 5">DSM 12260</strain>
    </source>
</reference>
<dbReference type="PaxDb" id="584708-Apau_2173"/>
<dbReference type="InterPro" id="IPR011990">
    <property type="entry name" value="TPR-like_helical_dom_sf"/>
</dbReference>